<feature type="coiled-coil region" evidence="3">
    <location>
        <begin position="5"/>
        <end position="39"/>
    </location>
</feature>
<dbReference type="CDD" id="cd23161">
    <property type="entry name" value="Prefoldin_6"/>
    <property type="match status" value="1"/>
</dbReference>
<dbReference type="PANTHER" id="PTHR21431:SF0">
    <property type="entry name" value="PREFOLDIN SUBUNIT 6"/>
    <property type="match status" value="1"/>
</dbReference>
<evidence type="ECO:0000256" key="3">
    <source>
        <dbReference type="SAM" id="Coils"/>
    </source>
</evidence>
<dbReference type="InterPro" id="IPR009053">
    <property type="entry name" value="Prefoldin"/>
</dbReference>
<keyword evidence="5" id="KW-1185">Reference proteome</keyword>
<evidence type="ECO:0000313" key="4">
    <source>
        <dbReference type="EMBL" id="KAG2389130.1"/>
    </source>
</evidence>
<dbReference type="GO" id="GO:0051082">
    <property type="term" value="F:unfolded protein binding"/>
    <property type="evidence" value="ECO:0007669"/>
    <property type="project" value="InterPro"/>
</dbReference>
<dbReference type="GO" id="GO:0016272">
    <property type="term" value="C:prefoldin complex"/>
    <property type="evidence" value="ECO:0007669"/>
    <property type="project" value="InterPro"/>
</dbReference>
<evidence type="ECO:0000313" key="5">
    <source>
        <dbReference type="Proteomes" id="UP000816034"/>
    </source>
</evidence>
<comment type="caution">
    <text evidence="4">The sequence shown here is derived from an EMBL/GenBank/DDBJ whole genome shotgun (WGS) entry which is preliminary data.</text>
</comment>
<dbReference type="Pfam" id="PF01920">
    <property type="entry name" value="Prefoldin_2"/>
    <property type="match status" value="1"/>
</dbReference>
<proteinExistence type="inferred from homology"/>
<dbReference type="GO" id="GO:0005737">
    <property type="term" value="C:cytoplasm"/>
    <property type="evidence" value="ECO:0007669"/>
    <property type="project" value="TreeGrafter"/>
</dbReference>
<protein>
    <recommendedName>
        <fullName evidence="6">Prefoldin subunit 6</fullName>
    </recommendedName>
</protein>
<dbReference type="SUPFAM" id="SSF46579">
    <property type="entry name" value="Prefoldin"/>
    <property type="match status" value="1"/>
</dbReference>
<feature type="coiled-coil region" evidence="3">
    <location>
        <begin position="71"/>
        <end position="112"/>
    </location>
</feature>
<keyword evidence="2" id="KW-0143">Chaperone</keyword>
<sequence length="133" mass="15419">MDPKLLNAIQQINAQQEEVNKINAEIQTQLAKQQSLQAQKNENENVKLEFDIIDESSGVEVFKLIGPVLVKQDYSEAKSNVEKRLEFIKKEVENAEKKIEDLLQKKQTLEKSMVEISNWVQQRVAQIQQLQKK</sequence>
<reference evidence="4 5" key="1">
    <citation type="journal article" date="2018" name="BMC Genomics">
        <title>The genome of Naegleria lovaniensis, the basis for a comparative approach to unravel pathogenicity factors of the human pathogenic amoeba N. fowleri.</title>
        <authorList>
            <person name="Liechti N."/>
            <person name="Schurch N."/>
            <person name="Bruggmann R."/>
            <person name="Wittwer M."/>
        </authorList>
    </citation>
    <scope>NUCLEOTIDE SEQUENCE [LARGE SCALE GENOMIC DNA]</scope>
    <source>
        <strain evidence="4 5">ATCC 30569</strain>
    </source>
</reference>
<dbReference type="GO" id="GO:0051087">
    <property type="term" value="F:protein-folding chaperone binding"/>
    <property type="evidence" value="ECO:0007669"/>
    <property type="project" value="TreeGrafter"/>
</dbReference>
<organism evidence="4 5">
    <name type="scientific">Naegleria lovaniensis</name>
    <name type="common">Amoeba</name>
    <dbReference type="NCBI Taxonomy" id="51637"/>
    <lineage>
        <taxon>Eukaryota</taxon>
        <taxon>Discoba</taxon>
        <taxon>Heterolobosea</taxon>
        <taxon>Tetramitia</taxon>
        <taxon>Eutetramitia</taxon>
        <taxon>Vahlkampfiidae</taxon>
        <taxon>Naegleria</taxon>
    </lineage>
</organism>
<dbReference type="EMBL" id="PYSW02000008">
    <property type="protein sequence ID" value="KAG2389130.1"/>
    <property type="molecule type" value="Genomic_DNA"/>
</dbReference>
<evidence type="ECO:0000256" key="1">
    <source>
        <dbReference type="ARBA" id="ARBA00008045"/>
    </source>
</evidence>
<keyword evidence="3" id="KW-0175">Coiled coil</keyword>
<name>A0AA88GY20_NAELO</name>
<dbReference type="RefSeq" id="XP_044553122.1">
    <property type="nucleotide sequence ID" value="XM_044690528.1"/>
</dbReference>
<dbReference type="Proteomes" id="UP000816034">
    <property type="component" value="Unassembled WGS sequence"/>
</dbReference>
<dbReference type="GeneID" id="68106983"/>
<dbReference type="GO" id="GO:0006457">
    <property type="term" value="P:protein folding"/>
    <property type="evidence" value="ECO:0007669"/>
    <property type="project" value="InterPro"/>
</dbReference>
<dbReference type="Gene3D" id="1.10.287.370">
    <property type="match status" value="1"/>
</dbReference>
<dbReference type="GO" id="GO:0051131">
    <property type="term" value="P:chaperone-mediated protein complex assembly"/>
    <property type="evidence" value="ECO:0007669"/>
    <property type="project" value="TreeGrafter"/>
</dbReference>
<evidence type="ECO:0000256" key="2">
    <source>
        <dbReference type="ARBA" id="ARBA00023186"/>
    </source>
</evidence>
<evidence type="ECO:0008006" key="6">
    <source>
        <dbReference type="Google" id="ProtNLM"/>
    </source>
</evidence>
<comment type="similarity">
    <text evidence="1">Belongs to the prefoldin subunit beta family.</text>
</comment>
<accession>A0AA88GY20</accession>
<dbReference type="AlphaFoldDB" id="A0AA88GY20"/>
<dbReference type="InterPro" id="IPR002777">
    <property type="entry name" value="PFD_beta-like"/>
</dbReference>
<dbReference type="PANTHER" id="PTHR21431">
    <property type="entry name" value="PREFOLDIN SUBUNIT 6"/>
    <property type="match status" value="1"/>
</dbReference>
<gene>
    <name evidence="4" type="ORF">C9374_014530</name>
</gene>